<evidence type="ECO:0000313" key="3">
    <source>
        <dbReference type="EMBL" id="USW55393.1"/>
    </source>
</evidence>
<accession>A0A9Q9B0J0</accession>
<sequence>MALDMFWGGAPQPINTPEEALAQLRLNEFALHEESDSDHDFWNTQTKQATPRDGERGKPPNEELKKRRVIGGLAAVSKRITADYDSDDARIIDLKQQSYSDEYVANKLREEGRTRYVGKTVGSRWLRLRKVLEERDDERLDDELSDWHVGEDEELRAIKEEVDKKFDLAFKRLKDKQWKEVSVYLAEKTNKRKYTAKACFERFTALIDGTALLPIELDDDQPGRRKLREARIAAAKARRAAAEQERKDIEAARLARNEVRKQEKIDAVNRRQQEMLRKEDERKERRRRKEEKKAEQVRARVARETYLEQMRVEREWEMEKVRVEKMIYKQITGKELFGKAAPRERSRRKRQQGVTMDWEEEEEDLDEIMDSASDADDDAGDIDRADSVANFEPKRKKKTVAKKRAQPVRKARAKEVTAKTHSVASTAEADDEEVSDAALEGEQGPVRATVTRETLLNPRSVLNSGELKVIICRRDIEPHWQEGETHAEVVARIAEFYESLKVDQLKELCKQAEVPPPRRKQDMIHALALADAELSFAGKELHLKSTDIEFMMSYEGYEGEFKKFLDEQIEEARARGEDVDDWE</sequence>
<protein>
    <recommendedName>
        <fullName evidence="2">DUF7626 domain-containing protein</fullName>
    </recommendedName>
</protein>
<organism evidence="3 4">
    <name type="scientific">Septoria linicola</name>
    <dbReference type="NCBI Taxonomy" id="215465"/>
    <lineage>
        <taxon>Eukaryota</taxon>
        <taxon>Fungi</taxon>
        <taxon>Dikarya</taxon>
        <taxon>Ascomycota</taxon>
        <taxon>Pezizomycotina</taxon>
        <taxon>Dothideomycetes</taxon>
        <taxon>Dothideomycetidae</taxon>
        <taxon>Mycosphaerellales</taxon>
        <taxon>Mycosphaerellaceae</taxon>
        <taxon>Septoria</taxon>
    </lineage>
</organism>
<feature type="region of interest" description="Disordered" evidence="1">
    <location>
        <begin position="34"/>
        <end position="65"/>
    </location>
</feature>
<gene>
    <name evidence="3" type="ORF">Slin15195_G087120</name>
</gene>
<feature type="domain" description="DUF7626" evidence="2">
    <location>
        <begin position="83"/>
        <end position="137"/>
    </location>
</feature>
<dbReference type="AlphaFoldDB" id="A0A9Q9B0J0"/>
<name>A0A9Q9B0J0_9PEZI</name>
<dbReference type="Proteomes" id="UP001056384">
    <property type="component" value="Chromosome 7"/>
</dbReference>
<feature type="compositionally biased region" description="Basic residues" evidence="1">
    <location>
        <begin position="394"/>
        <end position="412"/>
    </location>
</feature>
<dbReference type="OrthoDB" id="5321209at2759"/>
<evidence type="ECO:0000256" key="1">
    <source>
        <dbReference type="SAM" id="MobiDB-lite"/>
    </source>
</evidence>
<keyword evidence="4" id="KW-1185">Reference proteome</keyword>
<feature type="compositionally biased region" description="Basic and acidic residues" evidence="1">
    <location>
        <begin position="269"/>
        <end position="283"/>
    </location>
</feature>
<dbReference type="InterPro" id="IPR056043">
    <property type="entry name" value="DUF7626"/>
</dbReference>
<proteinExistence type="predicted"/>
<reference evidence="3" key="1">
    <citation type="submission" date="2022-06" db="EMBL/GenBank/DDBJ databases">
        <title>Complete genome sequences of two strains of the flax pathogen Septoria linicola.</title>
        <authorList>
            <person name="Lapalu N."/>
            <person name="Simon A."/>
            <person name="Demenou B."/>
            <person name="Paumier D."/>
            <person name="Guillot M.-P."/>
            <person name="Gout L."/>
            <person name="Valade R."/>
        </authorList>
    </citation>
    <scope>NUCLEOTIDE SEQUENCE</scope>
    <source>
        <strain evidence="3">SE15195</strain>
    </source>
</reference>
<feature type="region of interest" description="Disordered" evidence="1">
    <location>
        <begin position="339"/>
        <end position="440"/>
    </location>
</feature>
<feature type="compositionally biased region" description="Acidic residues" evidence="1">
    <location>
        <begin position="357"/>
        <end position="380"/>
    </location>
</feature>
<feature type="region of interest" description="Disordered" evidence="1">
    <location>
        <begin position="269"/>
        <end position="295"/>
    </location>
</feature>
<dbReference type="EMBL" id="CP099424">
    <property type="protein sequence ID" value="USW55393.1"/>
    <property type="molecule type" value="Genomic_DNA"/>
</dbReference>
<feature type="compositionally biased region" description="Basic and acidic residues" evidence="1">
    <location>
        <begin position="50"/>
        <end position="65"/>
    </location>
</feature>
<evidence type="ECO:0000313" key="4">
    <source>
        <dbReference type="Proteomes" id="UP001056384"/>
    </source>
</evidence>
<evidence type="ECO:0000259" key="2">
    <source>
        <dbReference type="Pfam" id="PF24625"/>
    </source>
</evidence>
<dbReference type="Pfam" id="PF24625">
    <property type="entry name" value="DUF7626"/>
    <property type="match status" value="1"/>
</dbReference>